<dbReference type="KEGG" id="arui:G6M88_01725"/>
<evidence type="ECO:0000313" key="3">
    <source>
        <dbReference type="EMBL" id="QTG01513.1"/>
    </source>
</evidence>
<dbReference type="AlphaFoldDB" id="A0AAE7R744"/>
<proteinExistence type="predicted"/>
<accession>A0AAE7R744</accession>
<reference evidence="2 5" key="1">
    <citation type="journal article" date="2020" name="Science">
        <title>Unexpected conservation and global transmission of agrobacterial virulence plasmids.</title>
        <authorList>
            <person name="Weisberg A.J."/>
            <person name="Davis E.W. 2nd"/>
            <person name="Tabima J."/>
            <person name="Belcher M.S."/>
            <person name="Miller M."/>
            <person name="Kuo C.H."/>
            <person name="Loper J.E."/>
            <person name="Grunwald N.J."/>
            <person name="Putnam M.L."/>
            <person name="Chang J.H."/>
        </authorList>
    </citation>
    <scope>NUCLEOTIDE SEQUENCE [LARGE SCALE GENOMIC DNA]</scope>
    <source>
        <strain evidence="2 5">A19/93</strain>
    </source>
</reference>
<evidence type="ECO:0000313" key="4">
    <source>
        <dbReference type="Proteomes" id="UP000663912"/>
    </source>
</evidence>
<keyword evidence="1" id="KW-1133">Transmembrane helix</keyword>
<name>A0AAE7R744_9HYPH</name>
<keyword evidence="5" id="KW-1185">Reference proteome</keyword>
<keyword evidence="1" id="KW-0472">Membrane</keyword>
<evidence type="ECO:0000313" key="5">
    <source>
        <dbReference type="Proteomes" id="UP000822331"/>
    </source>
</evidence>
<dbReference type="EMBL" id="CP049206">
    <property type="protein sequence ID" value="QTG01513.1"/>
    <property type="molecule type" value="Genomic_DNA"/>
</dbReference>
<protein>
    <submittedName>
        <fullName evidence="3">Uncharacterized protein</fullName>
    </submittedName>
</protein>
<organism evidence="3 4">
    <name type="scientific">Agrobacterium rubi</name>
    <dbReference type="NCBI Taxonomy" id="28099"/>
    <lineage>
        <taxon>Bacteria</taxon>
        <taxon>Pseudomonadati</taxon>
        <taxon>Pseudomonadota</taxon>
        <taxon>Alphaproteobacteria</taxon>
        <taxon>Hyphomicrobiales</taxon>
        <taxon>Rhizobiaceae</taxon>
        <taxon>Rhizobium/Agrobacterium group</taxon>
        <taxon>Agrobacterium</taxon>
    </lineage>
</organism>
<dbReference type="Proteomes" id="UP000663912">
    <property type="component" value="Chromosome 1"/>
</dbReference>
<evidence type="ECO:0000313" key="2">
    <source>
        <dbReference type="EMBL" id="NTF36749.1"/>
    </source>
</evidence>
<gene>
    <name evidence="2" type="ORF">G6L72_08500</name>
    <name evidence="3" type="ORF">G6M88_01725</name>
</gene>
<sequence>MGQMRVVTNILILVAGVVGTGLSAGFAVMMMAETGALGSCYEENCGYAALFMAFPLSWFILFSLFLMAMLIWRRKPKRDFR</sequence>
<evidence type="ECO:0000256" key="1">
    <source>
        <dbReference type="SAM" id="Phobius"/>
    </source>
</evidence>
<feature type="transmembrane region" description="Helical" evidence="1">
    <location>
        <begin position="48"/>
        <end position="72"/>
    </location>
</feature>
<reference evidence="3" key="2">
    <citation type="submission" date="2020-02" db="EMBL/GenBank/DDBJ databases">
        <title>Unexpected conservation and global transmission of agrobacterial virulence plasmids.</title>
        <authorList>
            <person name="Weisberg A.J."/>
            <person name="Davis E.W. II"/>
            <person name="Tabima J.R."/>
            <person name="Belcher M.S."/>
            <person name="Miller M."/>
            <person name="Kuo C.-H."/>
            <person name="Loper J.E."/>
            <person name="Grunwald N.J."/>
            <person name="Putnam M.L."/>
            <person name="Chang J.H."/>
        </authorList>
    </citation>
    <scope>NUCLEOTIDE SEQUENCE</scope>
    <source>
        <strain evidence="3">W2/73</strain>
    </source>
</reference>
<keyword evidence="1" id="KW-0812">Transmembrane</keyword>
<dbReference type="EMBL" id="JAAMCP010000005">
    <property type="protein sequence ID" value="NTF36749.1"/>
    <property type="molecule type" value="Genomic_DNA"/>
</dbReference>
<dbReference type="Proteomes" id="UP000822331">
    <property type="component" value="Unassembled WGS sequence"/>
</dbReference>